<dbReference type="SUPFAM" id="SSF48452">
    <property type="entry name" value="TPR-like"/>
    <property type="match status" value="1"/>
</dbReference>
<evidence type="ECO:0000259" key="2">
    <source>
        <dbReference type="Pfam" id="PF03445"/>
    </source>
</evidence>
<feature type="repeat" description="TPR" evidence="1">
    <location>
        <begin position="737"/>
        <end position="770"/>
    </location>
</feature>
<organism evidence="3 4">
    <name type="scientific">Branchiostoma lanceolatum</name>
    <name type="common">Common lancelet</name>
    <name type="synonym">Amphioxus lanceolatum</name>
    <dbReference type="NCBI Taxonomy" id="7740"/>
    <lineage>
        <taxon>Eukaryota</taxon>
        <taxon>Metazoa</taxon>
        <taxon>Chordata</taxon>
        <taxon>Cephalochordata</taxon>
        <taxon>Leptocardii</taxon>
        <taxon>Amphioxiformes</taxon>
        <taxon>Branchiostomatidae</taxon>
        <taxon>Branchiostoma</taxon>
    </lineage>
</organism>
<dbReference type="Proteomes" id="UP000838412">
    <property type="component" value="Chromosome 2"/>
</dbReference>
<name>A0A8J9ZMM5_BRALA</name>
<feature type="repeat" description="TPR" evidence="1">
    <location>
        <begin position="913"/>
        <end position="946"/>
    </location>
</feature>
<evidence type="ECO:0000313" key="3">
    <source>
        <dbReference type="EMBL" id="CAH1255667.1"/>
    </source>
</evidence>
<dbReference type="InterPro" id="IPR019734">
    <property type="entry name" value="TPR_rpt"/>
</dbReference>
<dbReference type="PANTHER" id="PTHR19959">
    <property type="entry name" value="KINESIN LIGHT CHAIN"/>
    <property type="match status" value="1"/>
</dbReference>
<dbReference type="AlphaFoldDB" id="A0A8J9ZMM5"/>
<dbReference type="Pfam" id="PF13424">
    <property type="entry name" value="TPR_12"/>
    <property type="match status" value="4"/>
</dbReference>
<keyword evidence="1" id="KW-0802">TPR repeat</keyword>
<sequence length="1031" mass="116464">MKGQGLTPVIGAYTQLFVTAVVDRQSHLKMEILKNLGDLYLEKGKVDRDEAAFTKAVGLYRAALDRCEDSSGRETLKHRIKYAEKVRERVMKKRRETRLTGNENPPMHRPTSGQAARHVISQENDAGTYQDLLEEGCKAQQTGDLDRAELKFAAALKAVHVTDEHWKETEPLIKLSDVYLKRGMTSNNGGSFTKAAALCNAALVRARTEDKKDIRKTILEITRSFIRDVLGIEQTVDIGNAEKHKLILEKNRDYVEKEIRRIEQQVDPYRLEDNDPKIRQVEKKRAEEIKALFQTIAEQRRTFIASLTDECMEVMGPPPCKYAMIGLGSQATGLVTPYSDLEFAILIGKETEKGQNYFHNLTHYLHLKVINLGETILPAMGIKSLNDFSSDDPLNSWFYDSVTPRGFAFDGAMPHACKTPLGRGKTHSLICTPRSMIKVLQDDVKVHLKKGYHLASILGNVSLITGEQDLVDEYSALWEQQLKKDKGKISREIAKTTLSENMEAFRREGLTAGIPDVKIESFSISSLMDTVRTFAAQTPSARLIDVKKEMYRFSSLAVSSWALICNIQPGTIWETIQKMLKEGIINSENAHHLMVLVSISAELRLRTYMNNRTLWRNLGDYRKAIGFYEQALQLNRSIHGENTAHPQIASSLFNLGNAWNGLGGYRKAISYYEQTLQMDRSIYGEDTAHVNIFNSLRALGSTWNELGDDRKAISYQEQSLKMRRTIFGENTDNLDNAHSLTSLGLRRLSFGDHGNALSYFEQSLQMERRIYGENTAHPNIAKSLNNLGMACSDLGDYKKAVSYHEQSLQMKRSIYGEKTTHDSIANSLTNLGITWRGLGDHRKALIYHEQSLEMERVIYGENTPHPDIAKSLVNLGCVWRDLGDPRKSMGYLEQSIKMQQRIFGENSAHADIAKSLNHLGVTIKDLDDHSKAIKCFQQALQMRQKLYGESTAHPEIAESLNCLGTTWGNIGDHRKTIMYFEQSLSMMRTIYGENSKHPDIAMALASLGKAWCELGDSENVISCYQQLQLLK</sequence>
<feature type="repeat" description="TPR" evidence="1">
    <location>
        <begin position="605"/>
        <end position="638"/>
    </location>
</feature>
<dbReference type="Gene3D" id="1.25.40.10">
    <property type="entry name" value="Tetratricopeptide repeat domain"/>
    <property type="match status" value="4"/>
</dbReference>
<dbReference type="GO" id="GO:0008773">
    <property type="term" value="F:[protein-PII] uridylyltransferase activity"/>
    <property type="evidence" value="ECO:0007669"/>
    <property type="project" value="InterPro"/>
</dbReference>
<dbReference type="InterPro" id="IPR011990">
    <property type="entry name" value="TPR-like_helical_dom_sf"/>
</dbReference>
<evidence type="ECO:0000313" key="4">
    <source>
        <dbReference type="Proteomes" id="UP000838412"/>
    </source>
</evidence>
<accession>A0A8J9ZMM5</accession>
<feature type="domain" description="Protein-PII uridylyltransferase N-terminal" evidence="2">
    <location>
        <begin position="287"/>
        <end position="373"/>
    </location>
</feature>
<dbReference type="EMBL" id="OV696687">
    <property type="protein sequence ID" value="CAH1255667.1"/>
    <property type="molecule type" value="Genomic_DNA"/>
</dbReference>
<proteinExistence type="predicted"/>
<reference evidence="3" key="1">
    <citation type="submission" date="2022-01" db="EMBL/GenBank/DDBJ databases">
        <authorList>
            <person name="Braso-Vives M."/>
        </authorList>
    </citation>
    <scope>NUCLEOTIDE SEQUENCE</scope>
</reference>
<dbReference type="PANTHER" id="PTHR19959:SF119">
    <property type="entry name" value="FUNGAL LIPASE-LIKE DOMAIN-CONTAINING PROTEIN"/>
    <property type="match status" value="1"/>
</dbReference>
<dbReference type="PROSITE" id="PS50005">
    <property type="entry name" value="TPR"/>
    <property type="match status" value="5"/>
</dbReference>
<feature type="repeat" description="TPR" evidence="1">
    <location>
        <begin position="781"/>
        <end position="814"/>
    </location>
</feature>
<dbReference type="Pfam" id="PF13374">
    <property type="entry name" value="TPR_10"/>
    <property type="match status" value="1"/>
</dbReference>
<evidence type="ECO:0000256" key="1">
    <source>
        <dbReference type="PROSITE-ProRule" id="PRU00339"/>
    </source>
</evidence>
<keyword evidence="4" id="KW-1185">Reference proteome</keyword>
<dbReference type="InterPro" id="IPR005105">
    <property type="entry name" value="GlnD_Uridyltrans_N"/>
</dbReference>
<dbReference type="Pfam" id="PF03445">
    <property type="entry name" value="DUF294"/>
    <property type="match status" value="1"/>
</dbReference>
<dbReference type="OrthoDB" id="1305878at2759"/>
<protein>
    <submittedName>
        <fullName evidence="3">TTC28 protein</fullName>
    </submittedName>
</protein>
<dbReference type="SMART" id="SM00028">
    <property type="entry name" value="TPR"/>
    <property type="match status" value="11"/>
</dbReference>
<feature type="repeat" description="TPR" evidence="1">
    <location>
        <begin position="649"/>
        <end position="682"/>
    </location>
</feature>
<gene>
    <name evidence="3" type="primary">TTC28</name>
    <name evidence="3" type="ORF">BLAG_LOCUS14636</name>
</gene>